<reference evidence="2" key="1">
    <citation type="journal article" date="2019" name="Int. J. Syst. Evol. Microbiol.">
        <title>The Global Catalogue of Microorganisms (GCM) 10K type strain sequencing project: providing services to taxonomists for standard genome sequencing and annotation.</title>
        <authorList>
            <consortium name="The Broad Institute Genomics Platform"/>
            <consortium name="The Broad Institute Genome Sequencing Center for Infectious Disease"/>
            <person name="Wu L."/>
            <person name="Ma J."/>
        </authorList>
    </citation>
    <scope>NUCLEOTIDE SEQUENCE [LARGE SCALE GENOMIC DNA]</scope>
    <source>
        <strain evidence="2">TISTR 1906</strain>
    </source>
</reference>
<sequence>MTAIAFAPAEPRGPQPDAMALQMEQCRRQWHAALQAHDRAQLKALRTRLIAEGRQAERHLALPGMREQWLAWLQLRCALVIPRSRF</sequence>
<dbReference type="EMBL" id="JBHUMV010000001">
    <property type="protein sequence ID" value="MFD2752775.1"/>
    <property type="molecule type" value="Genomic_DNA"/>
</dbReference>
<name>A0ABW5UH52_9BURK</name>
<evidence type="ECO:0000313" key="1">
    <source>
        <dbReference type="EMBL" id="MFD2752775.1"/>
    </source>
</evidence>
<gene>
    <name evidence="1" type="ORF">ACFSW6_01640</name>
</gene>
<evidence type="ECO:0000313" key="2">
    <source>
        <dbReference type="Proteomes" id="UP001597463"/>
    </source>
</evidence>
<accession>A0ABW5UH52</accession>
<dbReference type="RefSeq" id="WP_066473190.1">
    <property type="nucleotide sequence ID" value="NZ_BCNT01000003.1"/>
</dbReference>
<organism evidence="1 2">
    <name type="scientific">Comamonas terrae</name>
    <dbReference type="NCBI Taxonomy" id="673548"/>
    <lineage>
        <taxon>Bacteria</taxon>
        <taxon>Pseudomonadati</taxon>
        <taxon>Pseudomonadota</taxon>
        <taxon>Betaproteobacteria</taxon>
        <taxon>Burkholderiales</taxon>
        <taxon>Comamonadaceae</taxon>
        <taxon>Comamonas</taxon>
    </lineage>
</organism>
<dbReference type="Proteomes" id="UP001597463">
    <property type="component" value="Unassembled WGS sequence"/>
</dbReference>
<evidence type="ECO:0008006" key="3">
    <source>
        <dbReference type="Google" id="ProtNLM"/>
    </source>
</evidence>
<proteinExistence type="predicted"/>
<keyword evidence="2" id="KW-1185">Reference proteome</keyword>
<comment type="caution">
    <text evidence="1">The sequence shown here is derived from an EMBL/GenBank/DDBJ whole genome shotgun (WGS) entry which is preliminary data.</text>
</comment>
<protein>
    <recommendedName>
        <fullName evidence="3">DUF3135 domain-containing protein</fullName>
    </recommendedName>
</protein>